<evidence type="ECO:0000256" key="7">
    <source>
        <dbReference type="ARBA" id="ARBA00023136"/>
    </source>
</evidence>
<name>A0ABU9E786_9BACT</name>
<evidence type="ECO:0000256" key="2">
    <source>
        <dbReference type="ARBA" id="ARBA00007935"/>
    </source>
</evidence>
<feature type="transmembrane region" description="Helical" evidence="8">
    <location>
        <begin position="276"/>
        <end position="298"/>
    </location>
</feature>
<accession>A0ABU9E786</accession>
<evidence type="ECO:0000256" key="5">
    <source>
        <dbReference type="ARBA" id="ARBA00022692"/>
    </source>
</evidence>
<dbReference type="InterPro" id="IPR037294">
    <property type="entry name" value="ABC_BtuC-like"/>
</dbReference>
<evidence type="ECO:0000256" key="3">
    <source>
        <dbReference type="ARBA" id="ARBA00022448"/>
    </source>
</evidence>
<evidence type="ECO:0000256" key="1">
    <source>
        <dbReference type="ARBA" id="ARBA00004651"/>
    </source>
</evidence>
<feature type="transmembrane region" description="Helical" evidence="8">
    <location>
        <begin position="144"/>
        <end position="166"/>
    </location>
</feature>
<dbReference type="Proteomes" id="UP001484239">
    <property type="component" value="Unassembled WGS sequence"/>
</dbReference>
<dbReference type="PANTHER" id="PTHR30472">
    <property type="entry name" value="FERRIC ENTEROBACTIN TRANSPORT SYSTEM PERMEASE PROTEIN"/>
    <property type="match status" value="1"/>
</dbReference>
<evidence type="ECO:0000256" key="8">
    <source>
        <dbReference type="SAM" id="Phobius"/>
    </source>
</evidence>
<comment type="similarity">
    <text evidence="2">Belongs to the binding-protein-dependent transport system permease family. FecCD subfamily.</text>
</comment>
<comment type="subcellular location">
    <subcellularLocation>
        <location evidence="1">Cell membrane</location>
        <topology evidence="1">Multi-pass membrane protein</topology>
    </subcellularLocation>
</comment>
<keyword evidence="3" id="KW-0813">Transport</keyword>
<protein>
    <submittedName>
        <fullName evidence="9">Iron ABC transporter permease</fullName>
    </submittedName>
</protein>
<feature type="transmembrane region" description="Helical" evidence="8">
    <location>
        <begin position="85"/>
        <end position="106"/>
    </location>
</feature>
<feature type="transmembrane region" description="Helical" evidence="8">
    <location>
        <begin position="236"/>
        <end position="264"/>
    </location>
</feature>
<keyword evidence="5 8" id="KW-0812">Transmembrane</keyword>
<keyword evidence="10" id="KW-1185">Reference proteome</keyword>
<dbReference type="Gene3D" id="1.10.3470.10">
    <property type="entry name" value="ABC transporter involved in vitamin B12 uptake, BtuC"/>
    <property type="match status" value="1"/>
</dbReference>
<organism evidence="9 10">
    <name type="scientific">Gaopeijia maritima</name>
    <dbReference type="NCBI Taxonomy" id="3119007"/>
    <lineage>
        <taxon>Bacteria</taxon>
        <taxon>Pseudomonadati</taxon>
        <taxon>Gemmatimonadota</taxon>
        <taxon>Longimicrobiia</taxon>
        <taxon>Gaopeijiales</taxon>
        <taxon>Gaopeijiaceae</taxon>
        <taxon>Gaopeijia</taxon>
    </lineage>
</organism>
<evidence type="ECO:0000313" key="9">
    <source>
        <dbReference type="EMBL" id="MEK9499957.1"/>
    </source>
</evidence>
<evidence type="ECO:0000256" key="6">
    <source>
        <dbReference type="ARBA" id="ARBA00022989"/>
    </source>
</evidence>
<feature type="transmembrane region" description="Helical" evidence="8">
    <location>
        <begin position="60"/>
        <end position="78"/>
    </location>
</feature>
<keyword evidence="7 8" id="KW-0472">Membrane</keyword>
<keyword evidence="6 8" id="KW-1133">Transmembrane helix</keyword>
<comment type="caution">
    <text evidence="9">The sequence shown here is derived from an EMBL/GenBank/DDBJ whole genome shotgun (WGS) entry which is preliminary data.</text>
</comment>
<sequence>MSRGTRLALLLCTPLLAGLGGVFVGSVSVPPGDLLAALVGGGTPLARTIVELRVPRVLLAALVGGGLALSGTTFQALLRNPLAEPYILGISGGAATGAVIVLAFGITALGSFTLPLAAFAGALLAIVLVFRVANVADHRLDVRVLLLAGVVVGAFFSAAIALILSLSEADTVRSAMLWMLGSVAGASWREVAVAAGYTLPASAVLIALARPLNLLSVGEESAAYLGADVEGVKRTAYVVASLVTAAGVAVAGVIGFVGLVIPHTLRLLVGSDHRTLLPLSFAVGAAFLVVADLGARSLFGATEIPIGVVTAFVGVPVFLVLLRRSLA</sequence>
<dbReference type="PANTHER" id="PTHR30472:SF25">
    <property type="entry name" value="ABC TRANSPORTER PERMEASE PROTEIN MJ0876-RELATED"/>
    <property type="match status" value="1"/>
</dbReference>
<feature type="transmembrane region" description="Helical" evidence="8">
    <location>
        <begin position="304"/>
        <end position="322"/>
    </location>
</feature>
<dbReference type="RefSeq" id="WP_405277865.1">
    <property type="nucleotide sequence ID" value="NZ_JBBHLI010000001.1"/>
</dbReference>
<keyword evidence="4" id="KW-1003">Cell membrane</keyword>
<dbReference type="CDD" id="cd06550">
    <property type="entry name" value="TM_ABC_iron-siderophores_like"/>
    <property type="match status" value="1"/>
</dbReference>
<reference evidence="9 10" key="1">
    <citation type="submission" date="2024-02" db="EMBL/GenBank/DDBJ databases">
        <title>A novel Gemmatimonadota bacterium.</title>
        <authorList>
            <person name="Du Z.-J."/>
            <person name="Ye Y.-Q."/>
        </authorList>
    </citation>
    <scope>NUCLEOTIDE SEQUENCE [LARGE SCALE GENOMIC DNA]</scope>
    <source>
        <strain evidence="9 10">DH-20</strain>
    </source>
</reference>
<gene>
    <name evidence="9" type="ORF">WI372_03035</name>
</gene>
<evidence type="ECO:0000256" key="4">
    <source>
        <dbReference type="ARBA" id="ARBA00022475"/>
    </source>
</evidence>
<proteinExistence type="inferred from homology"/>
<evidence type="ECO:0000313" key="10">
    <source>
        <dbReference type="Proteomes" id="UP001484239"/>
    </source>
</evidence>
<dbReference type="EMBL" id="JBBHLI010000001">
    <property type="protein sequence ID" value="MEK9499957.1"/>
    <property type="molecule type" value="Genomic_DNA"/>
</dbReference>
<dbReference type="InterPro" id="IPR000522">
    <property type="entry name" value="ABC_transptr_permease_BtuC"/>
</dbReference>
<dbReference type="Pfam" id="PF01032">
    <property type="entry name" value="FecCD"/>
    <property type="match status" value="1"/>
</dbReference>
<feature type="transmembrane region" description="Helical" evidence="8">
    <location>
        <begin position="112"/>
        <end position="132"/>
    </location>
</feature>
<dbReference type="SUPFAM" id="SSF81345">
    <property type="entry name" value="ABC transporter involved in vitamin B12 uptake, BtuC"/>
    <property type="match status" value="1"/>
</dbReference>